<dbReference type="InterPro" id="IPR011993">
    <property type="entry name" value="PH-like_dom_sf"/>
</dbReference>
<feature type="compositionally biased region" description="Basic and acidic residues" evidence="8">
    <location>
        <begin position="579"/>
        <end position="588"/>
    </location>
</feature>
<accession>A0A182FIM2</accession>
<keyword evidence="7" id="KW-0175">Coiled coil</keyword>
<keyword evidence="4" id="KW-0344">Guanine-nucleotide releasing factor</keyword>
<dbReference type="PROSITE" id="PS50010">
    <property type="entry name" value="DH_2"/>
    <property type="match status" value="1"/>
</dbReference>
<dbReference type="InterPro" id="IPR035899">
    <property type="entry name" value="DBL_dom_sf"/>
</dbReference>
<dbReference type="GO" id="GO:0035556">
    <property type="term" value="P:intracellular signal transduction"/>
    <property type="evidence" value="ECO:0007669"/>
    <property type="project" value="InterPro"/>
</dbReference>
<dbReference type="FunFam" id="1.10.555.10:FF:000004">
    <property type="entry name" value="active breakpoint cluster region-related protein-like"/>
    <property type="match status" value="1"/>
</dbReference>
<dbReference type="InterPro" id="IPR000198">
    <property type="entry name" value="RhoGAP_dom"/>
</dbReference>
<feature type="coiled-coil region" evidence="7">
    <location>
        <begin position="16"/>
        <end position="43"/>
    </location>
</feature>
<dbReference type="SUPFAM" id="SSF48350">
    <property type="entry name" value="GTPase activation domain, GAP"/>
    <property type="match status" value="1"/>
</dbReference>
<dbReference type="Gene3D" id="2.30.29.30">
    <property type="entry name" value="Pleckstrin-homology domain (PH domain)/Phosphotyrosine-binding domain (PTB)"/>
    <property type="match status" value="1"/>
</dbReference>
<evidence type="ECO:0000256" key="8">
    <source>
        <dbReference type="SAM" id="MobiDB-lite"/>
    </source>
</evidence>
<feature type="region of interest" description="Disordered" evidence="8">
    <location>
        <begin position="732"/>
        <end position="765"/>
    </location>
</feature>
<feature type="compositionally biased region" description="Gly residues" evidence="8">
    <location>
        <begin position="415"/>
        <end position="428"/>
    </location>
</feature>
<organism evidence="9 10">
    <name type="scientific">Anopheles albimanus</name>
    <name type="common">New world malaria mosquito</name>
    <dbReference type="NCBI Taxonomy" id="7167"/>
    <lineage>
        <taxon>Eukaryota</taxon>
        <taxon>Metazoa</taxon>
        <taxon>Ecdysozoa</taxon>
        <taxon>Arthropoda</taxon>
        <taxon>Hexapoda</taxon>
        <taxon>Insecta</taxon>
        <taxon>Pterygota</taxon>
        <taxon>Neoptera</taxon>
        <taxon>Endopterygota</taxon>
        <taxon>Diptera</taxon>
        <taxon>Nematocera</taxon>
        <taxon>Culicoidea</taxon>
        <taxon>Culicidae</taxon>
        <taxon>Anophelinae</taxon>
        <taxon>Anopheles</taxon>
    </lineage>
</organism>
<feature type="compositionally biased region" description="Low complexity" evidence="8">
    <location>
        <begin position="483"/>
        <end position="495"/>
    </location>
</feature>
<dbReference type="VEuPathDB" id="VectorBase:AALB20_035065"/>
<dbReference type="PROSITE" id="PS50004">
    <property type="entry name" value="C2"/>
    <property type="match status" value="1"/>
</dbReference>
<feature type="region of interest" description="Disordered" evidence="8">
    <location>
        <begin position="76"/>
        <end position="161"/>
    </location>
</feature>
<dbReference type="CDD" id="cd13368">
    <property type="entry name" value="PH_BCR_arthropod"/>
    <property type="match status" value="1"/>
</dbReference>
<dbReference type="PROSITE" id="PS50003">
    <property type="entry name" value="PH_DOMAIN"/>
    <property type="match status" value="1"/>
</dbReference>
<keyword evidence="6" id="KW-0966">Cell projection</keyword>
<dbReference type="SUPFAM" id="SSF50729">
    <property type="entry name" value="PH domain-like"/>
    <property type="match status" value="1"/>
</dbReference>
<proteinExistence type="predicted"/>
<dbReference type="Pfam" id="PF00620">
    <property type="entry name" value="RhoGAP"/>
    <property type="match status" value="1"/>
</dbReference>
<feature type="region of interest" description="Disordered" evidence="8">
    <location>
        <begin position="1218"/>
        <end position="1239"/>
    </location>
</feature>
<dbReference type="PROSITE" id="PS00741">
    <property type="entry name" value="DH_1"/>
    <property type="match status" value="1"/>
</dbReference>
<dbReference type="Gene3D" id="4.10.280.30">
    <property type="entry name" value="Bcr-Abl oncoprotein oligomerisation domain"/>
    <property type="match status" value="1"/>
</dbReference>
<dbReference type="Gene3D" id="2.60.40.150">
    <property type="entry name" value="C2 domain"/>
    <property type="match status" value="1"/>
</dbReference>
<dbReference type="SMART" id="SM00233">
    <property type="entry name" value="PH"/>
    <property type="match status" value="1"/>
</dbReference>
<feature type="compositionally biased region" description="Gly residues" evidence="8">
    <location>
        <begin position="449"/>
        <end position="459"/>
    </location>
</feature>
<protein>
    <submittedName>
        <fullName evidence="9">Uncharacterized protein</fullName>
    </submittedName>
</protein>
<sequence length="1670" mass="178288">MWVQRFPQSSLSDAWEQDVKASLERHKQRIAELSKELEQETLYVEYLERLLCEVERHREAGGVPSALFEANSPATQANLLTGNGPHLPPVADQQQQTNTDHGATPLKEHSTAEEGQNQIIKAAPSPHHHQHHQQPENGGSTGATAPPSNSTAAGPTESASSELLQLRGGRSDGPLNQCISELTSNLHSRRCVSELIAAANSTHTSVTTPNSIGSRDTNNAPTSAGQPTAATSTGSAISSSSSSNAINHQSTQSTSDSAADAGTTEGSESEGHGRSRSASQSRGAGGPPSSPHTLLSPPSHFVTVIEVKESQGAATAGDTSRGHPASSSNANTIPTTSTGAGPESETGVVDGSGTKEGSASGSNGSSHQTKCSTPKTTAAAANNYENVLINTGGSAMSARERFGGSMERLIIGEAPGPGGGGVTVGGSSGSTFQDPSKQHPKPPTDRGSSGSGGGGGGEASVGASAFTANGSSISKRTSQLLGAAAASSSAPSTAAVDLKKKVPPRPPPKFVRRAAPVEPPTVPSLAAQGQHGQRPSIHEAGTGTAPTEQTGSDGVGQTNAAVGSSSLERHTVKPTAEIYRQRSSDSLDVKLGTGGGPAASEYGRYQRPAPVTEGLKGRPSAASLDSPPGSLGKGGARVENVAVGVSPTGSLGKLAQSTAGNHSYHSSSDSPTGSLGKADQTSQLQRALTYQRQGTGDSLPSVLGSKESLASGGGAAGGSITERIKSYESISSLSSDSVRAGGGGTAATRAAGGEESTSTGATQEQEHYYDTVPLDHGDGDYVYIQPGGIGTDSRPEDNAATLLLLPLSVRGSHGSSSQTSVQPLETESPGRNNYVNIEYFIRSTQNIENRRSSIDSDGEADLGPPPVLMRAISTDTNAATNDAADSLAAGGGTTTSSSGLSRKISNANRNTIIRHIVSSIVTSETLYVECLNKMKQYMKAIRATLTTSQPVISEEEFQTIFFKIEELHEVHCEFLTVLRARLAAADLDDSADGLCVGEQFRQLASHIHLYGAFLHNYGRAIDTVKSCSTHSQQFKEIVSNIVFKNQNEQKLSLEELLHKPVARVQKNALVLEDLLAHTPEQHPDYMPLRQASKTMRTFLAEFNVVQTRSMFPSEDKALRRLVRNSFIVELADGHRKLRHLFLFNDVIACAKYKAAGRGASERNGFEFELKWFIPLRDILICEESANDSKEASPINIVQLKSQACTVRDQIMLDERDEMGRRGGSSRLGGAPGGSSRVGDKHRKKLADLEAQLVLASPNLVFKIGNKATGKTMTFFLSSDFERTQWIESILSLQQSCNLPGQLAVQIYDLQAWITACQALIKTEMGSYLMRNARDESLLVGDLHLTIQGLSGFDQPPCDLFVCVEIDSYGHYFRKAKTKLVCRSSAPYWNESFVLELEGSQNLRLLLYQDAAQRQILRAKHVLKLSRSWLQETPVSKSLKLSESLSLGTVIRFVPGEVTLRRVPTSKPGALFGAKLQSVIKREKRDIPFIVSACVREVERRGMAEVGIYRVSGSASDVAKLKKSFETNAYEAEQLLKEVDVHSVTGILKSYLRELPEALFTDQYYQQLFDAFNQQTYSNEAARIHELQRIFAELPQPNRATINLLLDHLMRVHQQEIENKMSLHNLAMVFGPTLLRPGPTASKQKDLLESSTADVMTQAGILYSFLQARLK</sequence>
<evidence type="ECO:0000313" key="10">
    <source>
        <dbReference type="Proteomes" id="UP000069272"/>
    </source>
</evidence>
<name>A0A182FIM2_ANOAL</name>
<feature type="compositionally biased region" description="Polar residues" evidence="8">
    <location>
        <begin position="544"/>
        <end position="566"/>
    </location>
</feature>
<dbReference type="EnsemblMetazoa" id="AALB006367-RA">
    <property type="protein sequence ID" value="AALB006367-PA"/>
    <property type="gene ID" value="AALB006367"/>
</dbReference>
<evidence type="ECO:0000256" key="1">
    <source>
        <dbReference type="ARBA" id="ARBA00004489"/>
    </source>
</evidence>
<dbReference type="GO" id="GO:0005085">
    <property type="term" value="F:guanyl-nucleotide exchange factor activity"/>
    <property type="evidence" value="ECO:0007669"/>
    <property type="project" value="UniProtKB-KW"/>
</dbReference>
<dbReference type="GO" id="GO:0043197">
    <property type="term" value="C:dendritic spine"/>
    <property type="evidence" value="ECO:0007669"/>
    <property type="project" value="UniProtKB-SubCell"/>
</dbReference>
<dbReference type="InterPro" id="IPR036481">
    <property type="entry name" value="Bcr-Abl_oncoprot_oligo_sf"/>
</dbReference>
<dbReference type="InterPro" id="IPR000008">
    <property type="entry name" value="C2_dom"/>
</dbReference>
<dbReference type="PROSITE" id="PS50238">
    <property type="entry name" value="RHOGAP"/>
    <property type="match status" value="1"/>
</dbReference>
<dbReference type="CDD" id="cd00160">
    <property type="entry name" value="RhoGEF"/>
    <property type="match status" value="1"/>
</dbReference>
<feature type="compositionally biased region" description="Polar residues" evidence="8">
    <location>
        <begin position="325"/>
        <end position="339"/>
    </location>
</feature>
<evidence type="ECO:0000256" key="5">
    <source>
        <dbReference type="ARBA" id="ARBA00023018"/>
    </source>
</evidence>
<feature type="compositionally biased region" description="Polar residues" evidence="8">
    <location>
        <begin position="655"/>
        <end position="698"/>
    </location>
</feature>
<feature type="region of interest" description="Disordered" evidence="8">
    <location>
        <begin position="311"/>
        <end position="374"/>
    </location>
</feature>
<dbReference type="Proteomes" id="UP000069272">
    <property type="component" value="Chromosome X"/>
</dbReference>
<dbReference type="SMART" id="SM00325">
    <property type="entry name" value="RhoGEF"/>
    <property type="match status" value="1"/>
</dbReference>
<feature type="compositionally biased region" description="Low complexity" evidence="8">
    <location>
        <begin position="228"/>
        <end position="266"/>
    </location>
</feature>
<feature type="region of interest" description="Disordered" evidence="8">
    <location>
        <begin position="410"/>
        <end position="464"/>
    </location>
</feature>
<feature type="compositionally biased region" description="Polar residues" evidence="8">
    <location>
        <begin position="202"/>
        <end position="226"/>
    </location>
</feature>
<evidence type="ECO:0000256" key="2">
    <source>
        <dbReference type="ARBA" id="ARBA00004552"/>
    </source>
</evidence>
<dbReference type="Pfam" id="PF00621">
    <property type="entry name" value="RhoGEF"/>
    <property type="match status" value="1"/>
</dbReference>
<dbReference type="Gene3D" id="1.20.900.10">
    <property type="entry name" value="Dbl homology (DH) domain"/>
    <property type="match status" value="1"/>
</dbReference>
<evidence type="ECO:0000256" key="6">
    <source>
        <dbReference type="ARBA" id="ARBA00023273"/>
    </source>
</evidence>
<feature type="compositionally biased region" description="Polar residues" evidence="8">
    <location>
        <begin position="92"/>
        <end position="101"/>
    </location>
</feature>
<evidence type="ECO:0000256" key="3">
    <source>
        <dbReference type="ARBA" id="ARBA00022468"/>
    </source>
</evidence>
<keyword evidence="10" id="KW-1185">Reference proteome</keyword>
<dbReference type="SMART" id="SM00324">
    <property type="entry name" value="RhoGAP"/>
    <property type="match status" value="1"/>
</dbReference>
<dbReference type="InterPro" id="IPR001849">
    <property type="entry name" value="PH_domain"/>
</dbReference>
<reference evidence="9" key="2">
    <citation type="submission" date="2022-08" db="UniProtKB">
        <authorList>
            <consortium name="EnsemblMetazoa"/>
        </authorList>
    </citation>
    <scope>IDENTIFICATION</scope>
    <source>
        <strain evidence="9">STECLA/ALBI9_A</strain>
    </source>
</reference>
<dbReference type="GO" id="GO:0030424">
    <property type="term" value="C:axon"/>
    <property type="evidence" value="ECO:0007669"/>
    <property type="project" value="UniProtKB-SubCell"/>
</dbReference>
<keyword evidence="3" id="KW-0343">GTPase activation</keyword>
<dbReference type="GO" id="GO:0005096">
    <property type="term" value="F:GTPase activator activity"/>
    <property type="evidence" value="ECO:0007669"/>
    <property type="project" value="UniProtKB-KW"/>
</dbReference>
<dbReference type="PANTHER" id="PTHR23182:SF1">
    <property type="entry name" value="RHO GTPASE ACTIVATING PROTEIN AT 1A, ISOFORM E"/>
    <property type="match status" value="1"/>
</dbReference>
<dbReference type="InterPro" id="IPR000219">
    <property type="entry name" value="DH_dom"/>
</dbReference>
<dbReference type="InterPro" id="IPR008936">
    <property type="entry name" value="Rho_GTPase_activation_prot"/>
</dbReference>
<dbReference type="Gene3D" id="1.10.555.10">
    <property type="entry name" value="Rho GTPase activation protein"/>
    <property type="match status" value="1"/>
</dbReference>
<feature type="region of interest" description="Disordered" evidence="8">
    <location>
        <begin position="202"/>
        <end position="297"/>
    </location>
</feature>
<dbReference type="InterPro" id="IPR035892">
    <property type="entry name" value="C2_domain_sf"/>
</dbReference>
<feature type="region of interest" description="Disordered" evidence="8">
    <location>
        <begin position="479"/>
        <end position="718"/>
    </location>
</feature>
<dbReference type="SUPFAM" id="SSF48065">
    <property type="entry name" value="DBL homology domain (DH-domain)"/>
    <property type="match status" value="1"/>
</dbReference>
<comment type="subcellular location">
    <subcellularLocation>
        <location evidence="1">Cell projection</location>
        <location evidence="1">Axon</location>
    </subcellularLocation>
    <subcellularLocation>
        <location evidence="2">Cell projection</location>
        <location evidence="2">Dendritic spine</location>
    </subcellularLocation>
</comment>
<dbReference type="GO" id="GO:0016020">
    <property type="term" value="C:membrane"/>
    <property type="evidence" value="ECO:0007669"/>
    <property type="project" value="TreeGrafter"/>
</dbReference>
<feature type="compositionally biased region" description="Gly residues" evidence="8">
    <location>
        <begin position="1221"/>
        <end position="1232"/>
    </location>
</feature>
<evidence type="ECO:0000313" key="9">
    <source>
        <dbReference type="EnsemblMetazoa" id="AALB006367-PA"/>
    </source>
</evidence>
<keyword evidence="5" id="KW-0770">Synapse</keyword>
<dbReference type="InterPro" id="IPR037769">
    <property type="entry name" value="Abr/Bcr"/>
</dbReference>
<evidence type="ECO:0000256" key="4">
    <source>
        <dbReference type="ARBA" id="ARBA00022658"/>
    </source>
</evidence>
<reference evidence="9 10" key="1">
    <citation type="journal article" date="2017" name="G3 (Bethesda)">
        <title>The Physical Genome Mapping of Anopheles albimanus Corrected Scaffold Misassemblies and Identified Interarm Rearrangements in Genus Anopheles.</title>
        <authorList>
            <person name="Artemov G.N."/>
            <person name="Peery A.N."/>
            <person name="Jiang X."/>
            <person name="Tu Z."/>
            <person name="Stegniy V.N."/>
            <person name="Sharakhova M.V."/>
            <person name="Sharakhov I.V."/>
        </authorList>
    </citation>
    <scope>NUCLEOTIDE SEQUENCE [LARGE SCALE GENOMIC DNA]</scope>
    <source>
        <strain evidence="9 10">ALBI9_A</strain>
    </source>
</reference>
<dbReference type="STRING" id="7167.A0A182FIM2"/>
<dbReference type="PANTHER" id="PTHR23182">
    <property type="entry name" value="BREAKPOINT CLUSTER REGION PROTEIN BCR"/>
    <property type="match status" value="1"/>
</dbReference>
<dbReference type="Pfam" id="PF19057">
    <property type="entry name" value="PH_19"/>
    <property type="match status" value="1"/>
</dbReference>
<feature type="compositionally biased region" description="Polar residues" evidence="8">
    <location>
        <begin position="135"/>
        <end position="161"/>
    </location>
</feature>
<dbReference type="SUPFAM" id="SSF49562">
    <property type="entry name" value="C2 domain (Calcium/lipid-binding domain, CaLB)"/>
    <property type="match status" value="1"/>
</dbReference>
<feature type="compositionally biased region" description="Polar residues" evidence="8">
    <location>
        <begin position="355"/>
        <end position="374"/>
    </location>
</feature>
<dbReference type="InterPro" id="IPR001331">
    <property type="entry name" value="GDS_CDC24_CS"/>
</dbReference>
<evidence type="ECO:0000256" key="7">
    <source>
        <dbReference type="SAM" id="Coils"/>
    </source>
</evidence>
<dbReference type="VEuPathDB" id="VectorBase:AALB006367"/>